<accession>A0A0D9ZCJ9</accession>
<dbReference type="Gramene" id="OGLUM03G32360.1">
    <property type="protein sequence ID" value="OGLUM03G32360.1"/>
    <property type="gene ID" value="OGLUM03G32360"/>
</dbReference>
<feature type="region of interest" description="Disordered" evidence="1">
    <location>
        <begin position="1"/>
        <end position="86"/>
    </location>
</feature>
<dbReference type="EnsemblPlants" id="OGLUM03G32360.1">
    <property type="protein sequence ID" value="OGLUM03G32360.1"/>
    <property type="gene ID" value="OGLUM03G32360"/>
</dbReference>
<reference evidence="2" key="2">
    <citation type="submission" date="2018-05" db="EMBL/GenBank/DDBJ databases">
        <title>OgluRS3 (Oryza glumaepatula Reference Sequence Version 3).</title>
        <authorList>
            <person name="Zhang J."/>
            <person name="Kudrna D."/>
            <person name="Lee S."/>
            <person name="Talag J."/>
            <person name="Welchert J."/>
            <person name="Wing R.A."/>
        </authorList>
    </citation>
    <scope>NUCLEOTIDE SEQUENCE [LARGE SCALE GENOMIC DNA]</scope>
</reference>
<sequence length="158" mass="16865">MERTYSNVNGGGGSFFPFRAGGDPERRGQPGVVSPRSGQSEGRRGRRSGGAGGDPERRGWRGGTDCGDHWRRGWRGASATSLPDPRLSVSTPVISTSRSTTSLRLYSGILRVGEVGTKLILRIMHEVLMAINRGDGNGGARAAARPTREVDPSLMTDD</sequence>
<feature type="region of interest" description="Disordered" evidence="1">
    <location>
        <begin position="136"/>
        <end position="158"/>
    </location>
</feature>
<dbReference type="Proteomes" id="UP000026961">
    <property type="component" value="Chromosome 3"/>
</dbReference>
<dbReference type="HOGENOM" id="CLU_141266_0_0_1"/>
<evidence type="ECO:0000313" key="3">
    <source>
        <dbReference type="Proteomes" id="UP000026961"/>
    </source>
</evidence>
<reference evidence="2" key="1">
    <citation type="submission" date="2015-04" db="UniProtKB">
        <authorList>
            <consortium name="EnsemblPlants"/>
        </authorList>
    </citation>
    <scope>IDENTIFICATION</scope>
</reference>
<keyword evidence="3" id="KW-1185">Reference proteome</keyword>
<evidence type="ECO:0000313" key="2">
    <source>
        <dbReference type="EnsemblPlants" id="OGLUM03G32360.1"/>
    </source>
</evidence>
<organism evidence="2">
    <name type="scientific">Oryza glumipatula</name>
    <dbReference type="NCBI Taxonomy" id="40148"/>
    <lineage>
        <taxon>Eukaryota</taxon>
        <taxon>Viridiplantae</taxon>
        <taxon>Streptophyta</taxon>
        <taxon>Embryophyta</taxon>
        <taxon>Tracheophyta</taxon>
        <taxon>Spermatophyta</taxon>
        <taxon>Magnoliopsida</taxon>
        <taxon>Liliopsida</taxon>
        <taxon>Poales</taxon>
        <taxon>Poaceae</taxon>
        <taxon>BOP clade</taxon>
        <taxon>Oryzoideae</taxon>
        <taxon>Oryzeae</taxon>
        <taxon>Oryzinae</taxon>
        <taxon>Oryza</taxon>
    </lineage>
</organism>
<evidence type="ECO:0000256" key="1">
    <source>
        <dbReference type="SAM" id="MobiDB-lite"/>
    </source>
</evidence>
<proteinExistence type="predicted"/>
<dbReference type="AlphaFoldDB" id="A0A0D9ZCJ9"/>
<protein>
    <submittedName>
        <fullName evidence="2">Uncharacterized protein</fullName>
    </submittedName>
</protein>
<name>A0A0D9ZCJ9_9ORYZ</name>